<proteinExistence type="predicted"/>
<evidence type="ECO:0000313" key="1">
    <source>
        <dbReference type="EMBL" id="GAI73412.1"/>
    </source>
</evidence>
<name>X1QXX9_9ZZZZ</name>
<protein>
    <submittedName>
        <fullName evidence="1">Uncharacterized protein</fullName>
    </submittedName>
</protein>
<reference evidence="1" key="1">
    <citation type="journal article" date="2014" name="Front. Microbiol.">
        <title>High frequency of phylogenetically diverse reductive dehalogenase-homologous genes in deep subseafloor sedimentary metagenomes.</title>
        <authorList>
            <person name="Kawai M."/>
            <person name="Futagami T."/>
            <person name="Toyoda A."/>
            <person name="Takaki Y."/>
            <person name="Nishi S."/>
            <person name="Hori S."/>
            <person name="Arai W."/>
            <person name="Tsubouchi T."/>
            <person name="Morono Y."/>
            <person name="Uchiyama I."/>
            <person name="Ito T."/>
            <person name="Fujiyama A."/>
            <person name="Inagaki F."/>
            <person name="Takami H."/>
        </authorList>
    </citation>
    <scope>NUCLEOTIDE SEQUENCE</scope>
    <source>
        <strain evidence="1">Expedition CK06-06</strain>
    </source>
</reference>
<gene>
    <name evidence="1" type="ORF">S12H4_20068</name>
</gene>
<accession>X1QXX9</accession>
<organism evidence="1">
    <name type="scientific">marine sediment metagenome</name>
    <dbReference type="NCBI Taxonomy" id="412755"/>
    <lineage>
        <taxon>unclassified sequences</taxon>
        <taxon>metagenomes</taxon>
        <taxon>ecological metagenomes</taxon>
    </lineage>
</organism>
<comment type="caution">
    <text evidence="1">The sequence shown here is derived from an EMBL/GenBank/DDBJ whole genome shotgun (WGS) entry which is preliminary data.</text>
</comment>
<dbReference type="EMBL" id="BARW01010118">
    <property type="protein sequence ID" value="GAI73412.1"/>
    <property type="molecule type" value="Genomic_DNA"/>
</dbReference>
<dbReference type="AlphaFoldDB" id="X1QXX9"/>
<sequence length="133" mass="15121">MSVGLGSIERRVLRVLEWERGNNGGALRRLLDYRDGKRAYQECDTTVGDLVDSILYGCNNNDHPYLKDRLGTVYRSLYQSVCRAVRSLERKGLVRTGKGVLFWEDGGWYKTVTLVDNRAKHLDTVKTNIGVNV</sequence>